<evidence type="ECO:0000313" key="2">
    <source>
        <dbReference type="EMBL" id="TKV90870.1"/>
    </source>
</evidence>
<sequence>MARNHGCGSTTSRMKASSGSMDSPPAGAPSRIAGGHRRRGRQARRLPPRPHLRDNNWFRVMAAQGLNQLRRSRGGRQDASIEMPEDADGEGIAPTAGAAQRRDRKGGDVGIIQRLRSCSCAAIPSTVLHRAAASRSPPRPRSREGGGEWTTTWPGARREEGRRVDLA</sequence>
<feature type="compositionally biased region" description="Basic residues" evidence="1">
    <location>
        <begin position="34"/>
        <end position="50"/>
    </location>
</feature>
<dbReference type="Gramene" id="TKV90870">
    <property type="protein sequence ID" value="TKV90870"/>
    <property type="gene ID" value="SEVIR_9G057400v2"/>
</dbReference>
<feature type="region of interest" description="Disordered" evidence="1">
    <location>
        <begin position="1"/>
        <end position="106"/>
    </location>
</feature>
<reference evidence="2" key="1">
    <citation type="submission" date="2019-03" db="EMBL/GenBank/DDBJ databases">
        <title>WGS assembly of Setaria viridis.</title>
        <authorList>
            <person name="Huang P."/>
            <person name="Jenkins J."/>
            <person name="Grimwood J."/>
            <person name="Barry K."/>
            <person name="Healey A."/>
            <person name="Mamidi S."/>
            <person name="Sreedasyam A."/>
            <person name="Shu S."/>
            <person name="Feldman M."/>
            <person name="Wu J."/>
            <person name="Yu Y."/>
            <person name="Chen C."/>
            <person name="Johnson J."/>
            <person name="Rokhsar D."/>
            <person name="Baxter I."/>
            <person name="Schmutz J."/>
            <person name="Brutnell T."/>
            <person name="Kellogg E."/>
        </authorList>
    </citation>
    <scope>NUCLEOTIDE SEQUENCE [LARGE SCALE GENOMIC DNA]</scope>
</reference>
<protein>
    <submittedName>
        <fullName evidence="2">Uncharacterized protein</fullName>
    </submittedName>
</protein>
<accession>A0A4U6SR22</accession>
<feature type="compositionally biased region" description="Basic and acidic residues" evidence="1">
    <location>
        <begin position="156"/>
        <end position="167"/>
    </location>
</feature>
<dbReference type="Proteomes" id="UP000298652">
    <property type="component" value="Chromosome 9"/>
</dbReference>
<dbReference type="AlphaFoldDB" id="A0A4U6SR22"/>
<evidence type="ECO:0000256" key="1">
    <source>
        <dbReference type="SAM" id="MobiDB-lite"/>
    </source>
</evidence>
<feature type="region of interest" description="Disordered" evidence="1">
    <location>
        <begin position="128"/>
        <end position="167"/>
    </location>
</feature>
<name>A0A4U6SR22_SETVI</name>
<organism evidence="2 3">
    <name type="scientific">Setaria viridis</name>
    <name type="common">Green bristlegrass</name>
    <name type="synonym">Setaria italica subsp. viridis</name>
    <dbReference type="NCBI Taxonomy" id="4556"/>
    <lineage>
        <taxon>Eukaryota</taxon>
        <taxon>Viridiplantae</taxon>
        <taxon>Streptophyta</taxon>
        <taxon>Embryophyta</taxon>
        <taxon>Tracheophyta</taxon>
        <taxon>Spermatophyta</taxon>
        <taxon>Magnoliopsida</taxon>
        <taxon>Liliopsida</taxon>
        <taxon>Poales</taxon>
        <taxon>Poaceae</taxon>
        <taxon>PACMAD clade</taxon>
        <taxon>Panicoideae</taxon>
        <taxon>Panicodae</taxon>
        <taxon>Paniceae</taxon>
        <taxon>Cenchrinae</taxon>
        <taxon>Setaria</taxon>
    </lineage>
</organism>
<proteinExistence type="predicted"/>
<feature type="compositionally biased region" description="Polar residues" evidence="1">
    <location>
        <begin position="7"/>
        <end position="21"/>
    </location>
</feature>
<dbReference type="EMBL" id="CM016560">
    <property type="protein sequence ID" value="TKV90870.1"/>
    <property type="molecule type" value="Genomic_DNA"/>
</dbReference>
<gene>
    <name evidence="2" type="ORF">SEVIR_9G057400v2</name>
</gene>
<keyword evidence="3" id="KW-1185">Reference proteome</keyword>
<evidence type="ECO:0000313" key="3">
    <source>
        <dbReference type="Proteomes" id="UP000298652"/>
    </source>
</evidence>